<dbReference type="RefSeq" id="WP_183697831.1">
    <property type="nucleotide sequence ID" value="NZ_JACICA010000013.1"/>
</dbReference>
<evidence type="ECO:0000313" key="1">
    <source>
        <dbReference type="EMBL" id="MBB3703464.1"/>
    </source>
</evidence>
<dbReference type="EMBL" id="JACICA010000013">
    <property type="protein sequence ID" value="MBB3703464.1"/>
    <property type="molecule type" value="Genomic_DNA"/>
</dbReference>
<name>A0A7W5YEK2_9BACT</name>
<gene>
    <name evidence="1" type="ORF">FHS60_001954</name>
</gene>
<sequence>MIKVFVMNTCPDCESIEMQVKHDSRFELIDIGKHIRNLKHFLKLRDSLPAFDKVKKREAVGVPCFLLDDGTITFSPEDLGLKSDLESIGARCNLDGSGC</sequence>
<accession>A0A7W5YEK2</accession>
<comment type="caution">
    <text evidence="1">The sequence shown here is derived from an EMBL/GenBank/DDBJ whole genome shotgun (WGS) entry which is preliminary data.</text>
</comment>
<dbReference type="Proteomes" id="UP000541425">
    <property type="component" value="Unassembled WGS sequence"/>
</dbReference>
<protein>
    <submittedName>
        <fullName evidence="1">Glutaredoxin-related protein</fullName>
    </submittedName>
</protein>
<organism evidence="1 2">
    <name type="scientific">Alloprevotella rava</name>
    <dbReference type="NCBI Taxonomy" id="671218"/>
    <lineage>
        <taxon>Bacteria</taxon>
        <taxon>Pseudomonadati</taxon>
        <taxon>Bacteroidota</taxon>
        <taxon>Bacteroidia</taxon>
        <taxon>Bacteroidales</taxon>
        <taxon>Prevotellaceae</taxon>
        <taxon>Alloprevotella</taxon>
    </lineage>
</organism>
<proteinExistence type="predicted"/>
<evidence type="ECO:0000313" key="2">
    <source>
        <dbReference type="Proteomes" id="UP000541425"/>
    </source>
</evidence>
<reference evidence="1 2" key="1">
    <citation type="submission" date="2020-08" db="EMBL/GenBank/DDBJ databases">
        <title>Genomic Encyclopedia of Type Strains, Phase IV (KMG-IV): sequencing the most valuable type-strain genomes for metagenomic binning, comparative biology and taxonomic classification.</title>
        <authorList>
            <person name="Goeker M."/>
        </authorList>
    </citation>
    <scope>NUCLEOTIDE SEQUENCE [LARGE SCALE GENOMIC DNA]</scope>
    <source>
        <strain evidence="1 2">DSM 22548</strain>
    </source>
</reference>
<dbReference type="AlphaFoldDB" id="A0A7W5YEK2"/>